<sequence>LFFYSLRNYKITLLCKKKHTKKKPPPGSLFLLLITGVFFYRWLLGSCVETERYWSDPSYKRKENIVYC</sequence>
<proteinExistence type="predicted"/>
<evidence type="ECO:0000256" key="1">
    <source>
        <dbReference type="SAM" id="Phobius"/>
    </source>
</evidence>
<evidence type="ECO:0000313" key="2">
    <source>
        <dbReference type="EMBL" id="CDW49408.1"/>
    </source>
</evidence>
<accession>A0A0K2VFY5</accession>
<dbReference type="EMBL" id="HACA01032047">
    <property type="protein sequence ID" value="CDW49408.1"/>
    <property type="molecule type" value="Transcribed_RNA"/>
</dbReference>
<feature type="transmembrane region" description="Helical" evidence="1">
    <location>
        <begin position="26"/>
        <end position="44"/>
    </location>
</feature>
<feature type="non-terminal residue" evidence="2">
    <location>
        <position position="1"/>
    </location>
</feature>
<dbReference type="AlphaFoldDB" id="A0A0K2VFY5"/>
<keyword evidence="1" id="KW-0812">Transmembrane</keyword>
<protein>
    <submittedName>
        <fullName evidence="2">Uncharacterized protein</fullName>
    </submittedName>
</protein>
<keyword evidence="1" id="KW-0472">Membrane</keyword>
<feature type="non-terminal residue" evidence="2">
    <location>
        <position position="68"/>
    </location>
</feature>
<name>A0A0K2VFY5_LEPSM</name>
<organism evidence="2">
    <name type="scientific">Lepeophtheirus salmonis</name>
    <name type="common">Salmon louse</name>
    <name type="synonym">Caligus salmonis</name>
    <dbReference type="NCBI Taxonomy" id="72036"/>
    <lineage>
        <taxon>Eukaryota</taxon>
        <taxon>Metazoa</taxon>
        <taxon>Ecdysozoa</taxon>
        <taxon>Arthropoda</taxon>
        <taxon>Crustacea</taxon>
        <taxon>Multicrustacea</taxon>
        <taxon>Hexanauplia</taxon>
        <taxon>Copepoda</taxon>
        <taxon>Siphonostomatoida</taxon>
        <taxon>Caligidae</taxon>
        <taxon>Lepeophtheirus</taxon>
    </lineage>
</organism>
<keyword evidence="1" id="KW-1133">Transmembrane helix</keyword>
<reference evidence="2" key="1">
    <citation type="submission" date="2014-05" db="EMBL/GenBank/DDBJ databases">
        <authorList>
            <person name="Chronopoulou M."/>
        </authorList>
    </citation>
    <scope>NUCLEOTIDE SEQUENCE</scope>
    <source>
        <tissue evidence="2">Whole organism</tissue>
    </source>
</reference>